<dbReference type="InterPro" id="IPR011009">
    <property type="entry name" value="Kinase-like_dom_sf"/>
</dbReference>
<organism evidence="8 9">
    <name type="scientific">Stichopus japonicus</name>
    <name type="common">Sea cucumber</name>
    <dbReference type="NCBI Taxonomy" id="307972"/>
    <lineage>
        <taxon>Eukaryota</taxon>
        <taxon>Metazoa</taxon>
        <taxon>Echinodermata</taxon>
        <taxon>Eleutherozoa</taxon>
        <taxon>Echinozoa</taxon>
        <taxon>Holothuroidea</taxon>
        <taxon>Aspidochirotacea</taxon>
        <taxon>Aspidochirotida</taxon>
        <taxon>Stichopodidae</taxon>
        <taxon>Apostichopus</taxon>
    </lineage>
</organism>
<dbReference type="InterPro" id="IPR045495">
    <property type="entry name" value="PI4K_N"/>
</dbReference>
<keyword evidence="9" id="KW-1185">Reference proteome</keyword>
<evidence type="ECO:0000256" key="2">
    <source>
        <dbReference type="ARBA" id="ARBA00012169"/>
    </source>
</evidence>
<feature type="domain" description="PIK helical" evidence="7">
    <location>
        <begin position="1262"/>
        <end position="1446"/>
    </location>
</feature>
<dbReference type="InterPro" id="IPR042236">
    <property type="entry name" value="PI3K_accessory_sf"/>
</dbReference>
<evidence type="ECO:0000259" key="6">
    <source>
        <dbReference type="PROSITE" id="PS50290"/>
    </source>
</evidence>
<dbReference type="PROSITE" id="PS51545">
    <property type="entry name" value="PIK_HELICAL"/>
    <property type="match status" value="1"/>
</dbReference>
<dbReference type="InterPro" id="IPR001263">
    <property type="entry name" value="PI3K_accessory_dom"/>
</dbReference>
<dbReference type="Pfam" id="PF00613">
    <property type="entry name" value="PI3Ka"/>
    <property type="match status" value="1"/>
</dbReference>
<evidence type="ECO:0000259" key="7">
    <source>
        <dbReference type="PROSITE" id="PS51545"/>
    </source>
</evidence>
<name>A0A2G8JBR6_STIJA</name>
<dbReference type="InterPro" id="IPR015433">
    <property type="entry name" value="PI3/4_kinase"/>
</dbReference>
<dbReference type="STRING" id="307972.A0A2G8JBR6"/>
<reference evidence="8 9" key="1">
    <citation type="journal article" date="2017" name="PLoS Biol.">
        <title>The sea cucumber genome provides insights into morphological evolution and visceral regeneration.</title>
        <authorList>
            <person name="Zhang X."/>
            <person name="Sun L."/>
            <person name="Yuan J."/>
            <person name="Sun Y."/>
            <person name="Gao Y."/>
            <person name="Zhang L."/>
            <person name="Li S."/>
            <person name="Dai H."/>
            <person name="Hamel J.F."/>
            <person name="Liu C."/>
            <person name="Yu Y."/>
            <person name="Liu S."/>
            <person name="Lin W."/>
            <person name="Guo K."/>
            <person name="Jin S."/>
            <person name="Xu P."/>
            <person name="Storey K.B."/>
            <person name="Huan P."/>
            <person name="Zhang T."/>
            <person name="Zhou Y."/>
            <person name="Zhang J."/>
            <person name="Lin C."/>
            <person name="Li X."/>
            <person name="Xing L."/>
            <person name="Huo D."/>
            <person name="Sun M."/>
            <person name="Wang L."/>
            <person name="Mercier A."/>
            <person name="Li F."/>
            <person name="Yang H."/>
            <person name="Xiang J."/>
        </authorList>
    </citation>
    <scope>NUCLEOTIDE SEQUENCE [LARGE SCALE GENOMIC DNA]</scope>
    <source>
        <strain evidence="8">Shaxun</strain>
        <tissue evidence="8">Muscle</tissue>
    </source>
</reference>
<evidence type="ECO:0000256" key="5">
    <source>
        <dbReference type="SAM" id="MobiDB-lite"/>
    </source>
</evidence>
<dbReference type="Pfam" id="PF00454">
    <property type="entry name" value="PI3_PI4_kinase"/>
    <property type="match status" value="1"/>
</dbReference>
<evidence type="ECO:0000256" key="3">
    <source>
        <dbReference type="ARBA" id="ARBA00022679"/>
    </source>
</evidence>
<keyword evidence="4 8" id="KW-0418">Kinase</keyword>
<dbReference type="InterPro" id="IPR018936">
    <property type="entry name" value="PI3/4_kinase_CS"/>
</dbReference>
<keyword evidence="3" id="KW-0808">Transferase</keyword>
<dbReference type="Gene3D" id="3.30.1010.10">
    <property type="entry name" value="Phosphatidylinositol 3-kinase Catalytic Subunit, Chain A, domain 4"/>
    <property type="match status" value="1"/>
</dbReference>
<dbReference type="Proteomes" id="UP000230750">
    <property type="component" value="Unassembled WGS sequence"/>
</dbReference>
<dbReference type="EMBL" id="MRZV01002707">
    <property type="protein sequence ID" value="PIK33180.1"/>
    <property type="molecule type" value="Genomic_DNA"/>
</dbReference>
<comment type="caution">
    <text evidence="8">The sequence shown here is derived from an EMBL/GenBank/DDBJ whole genome shotgun (WGS) entry which is preliminary data.</text>
</comment>
<feature type="region of interest" description="Disordered" evidence="5">
    <location>
        <begin position="1171"/>
        <end position="1195"/>
    </location>
</feature>
<sequence length="1624" mass="182631">MVRAMCLAYDSCSSVPLFCSFFPSGTQTAKKVGDRVVGGGKLTYHSFRPIIYPSMVPHINALSDPTSIAQSCVKDHRLDDVENAELNLPSVRGESDRIFLVVGTIYEWQKVQNPCKKKDTEEGGLKIELSLHQLQSVLSVAKSLLEEKVMVNLDNMAFKISSQPGHRDFPYKSFREIVSFCLISYLKHLIEVQADLPDVWIAEVRDFIRDTYLVNQYELPERKIETAVKGSCGFDSFELAVCTDAICVQAMVLIVNEETGSRKIDFKCQRRQMVGRCAIINGRFDSLGCLAEKFPNLASSSISTLKEFLLGPSFILTRLSKSKASANRFGRRDIRIPVDMIKPKQREERARIYREGIVFENLRDAGSETSADSDCVQAFLSSVSNTLYMTDSNNHEFQLKLSNHFITLGHIAVALYHIPRTMSSVQQIFLQCFCQPPSTIDVLIVDMWGCMVIADLPGIHQEVMNMFIRISVETSSAAYTPDSTEKVKFKLFIFILLFIRSNKYRINFCHRHCSLAINNALANISLCIQGETEQGELLISHFTQFILQLLNASRSSRIPNVVSTNCSETTGLLCHHGLCNGEITDVAHRHQPDCSFLQVFDYLENKALQKDKLNLWQCVMAITEQVLNVFLEIMAAKPQSAEREKTLARHAQFLIIRFNHIQKQIRKVADSFLTKLVEKFPQLLWNRDVICTMLDLLQLLSKTLEADLQEVASFPVPNTDYSITIMDSREAREGILNDFAARCGGIFQESVKWAAQGTRSVIQQYLLHLESAAGFGGVERATESALQFAGVNKRGSDKGENFVSSMSLRSRYAGEVSGMKAIYQEAGPGGLTLSKVINDQLHKACSSSKEDAFTNAIFRVTALLICDADVILTLVNDNLSQRQSLQSAAVIYCGNHKLPHRYPFDPWVERGKYRPPIAAQHLLRSLEVFQRLHHGESCCCWEWLLAARPDLELQFMREMEVAWLMGIEKKLGIFAEDIVQPSPLTSMSSDDLPGPQPPNTAPHDIWTKFLMYRLAEVKYSSSDVVAVFVSMLNHAFMSHTDPSMGALSRHIAAAGSRFRLLSMGLSLLQGHFLPSNHGKNVMRERVYTAACDYFSCAPMFPTQSGNDLKEDILTIIRFYNGMRAERKYLGPAVVTPMQDGDDISQLGMLTTDLAADSVSMVSRHSTAMPPNTYMNTIPLSGTSATSRRSTVTKKSGEVNQSYSREYMKRRLLILGLLATEVERLSTWYNPIRNPELVLEQEEEIVNWLLQLKNDRWWRDNARLAWNISPHLACHLTQSLVCHRSITLSTKCCLSILEIVRGSCEGDHTAGPSKPVSSLRFTQRDTFPGHGSHSRSRHCELSYILNWAPVPPITALEYFNHSHPLTAQYATRVLQNYPPQALLFYVPQLVQAVRYDTFGFVTELILVLAKKSQLLAHQLIWNMNTNMYRDEDAKQRDGEFADQLEALIKGIIDNLSGNAKAFYEREFDFFGKITAISGDIRPFPKGEERKKACLQALSKIKVQPGCYLPSNPEALVLEIDYNSATPMQSAAKAPFLAKFSVQKCGINELESVGLHGSAEITEMPPRKKKNVITNEACIFKVGDDVRQDMLALQVMGLFKNIFRQVGLDLYLVPYRVIATSPGQVC</sequence>
<dbReference type="InterPro" id="IPR000403">
    <property type="entry name" value="PI3/4_kinase_cat_dom"/>
</dbReference>
<dbReference type="Gene3D" id="1.25.40.70">
    <property type="entry name" value="Phosphatidylinositol 3-kinase, accessory domain (PIK)"/>
    <property type="match status" value="1"/>
</dbReference>
<evidence type="ECO:0000256" key="1">
    <source>
        <dbReference type="ARBA" id="ARBA00006209"/>
    </source>
</evidence>
<comment type="similarity">
    <text evidence="1">Belongs to the PI3/PI4-kinase family. Type III PI4K subfamily.</text>
</comment>
<dbReference type="PROSITE" id="PS50290">
    <property type="entry name" value="PI3_4_KINASE_3"/>
    <property type="match status" value="1"/>
</dbReference>
<dbReference type="PANTHER" id="PTHR10048:SF15">
    <property type="entry name" value="PHOSPHATIDYLINOSITOL 4-KINASE ALPHA"/>
    <property type="match status" value="1"/>
</dbReference>
<evidence type="ECO:0000256" key="4">
    <source>
        <dbReference type="ARBA" id="ARBA00022777"/>
    </source>
</evidence>
<dbReference type="EC" id="2.7.1.67" evidence="2"/>
<evidence type="ECO:0000313" key="8">
    <source>
        <dbReference type="EMBL" id="PIK33180.1"/>
    </source>
</evidence>
<dbReference type="GO" id="GO:0005886">
    <property type="term" value="C:plasma membrane"/>
    <property type="evidence" value="ECO:0007669"/>
    <property type="project" value="TreeGrafter"/>
</dbReference>
<dbReference type="PROSITE" id="PS00915">
    <property type="entry name" value="PI3_4_KINASE_1"/>
    <property type="match status" value="1"/>
</dbReference>
<dbReference type="GO" id="GO:0048015">
    <property type="term" value="P:phosphatidylinositol-mediated signaling"/>
    <property type="evidence" value="ECO:0007669"/>
    <property type="project" value="TreeGrafter"/>
</dbReference>
<dbReference type="SUPFAM" id="SSF56112">
    <property type="entry name" value="Protein kinase-like (PK-like)"/>
    <property type="match status" value="1"/>
</dbReference>
<dbReference type="GO" id="GO:0005737">
    <property type="term" value="C:cytoplasm"/>
    <property type="evidence" value="ECO:0007669"/>
    <property type="project" value="TreeGrafter"/>
</dbReference>
<proteinExistence type="inferred from homology"/>
<dbReference type="OrthoDB" id="10264149at2759"/>
<dbReference type="FunFam" id="3.30.1010.10:FF:000009">
    <property type="entry name" value="Phosphatidylinositol 4-kinase, catalytic, alpha"/>
    <property type="match status" value="1"/>
</dbReference>
<protein>
    <recommendedName>
        <fullName evidence="2">1-phosphatidylinositol 4-kinase</fullName>
        <ecNumber evidence="2">2.7.1.67</ecNumber>
    </recommendedName>
</protein>
<dbReference type="PANTHER" id="PTHR10048">
    <property type="entry name" value="PHOSPHATIDYLINOSITOL KINASE"/>
    <property type="match status" value="1"/>
</dbReference>
<dbReference type="Pfam" id="PF19274">
    <property type="entry name" value="PI4K_N"/>
    <property type="match status" value="2"/>
</dbReference>
<gene>
    <name evidence="8" type="ORF">BSL78_30006</name>
</gene>
<accession>A0A2G8JBR6</accession>
<dbReference type="GO" id="GO:0046854">
    <property type="term" value="P:phosphatidylinositol phosphate biosynthetic process"/>
    <property type="evidence" value="ECO:0007669"/>
    <property type="project" value="InterPro"/>
</dbReference>
<feature type="domain" description="PI3K/PI4K catalytic" evidence="6">
    <location>
        <begin position="1544"/>
        <end position="1624"/>
    </location>
</feature>
<dbReference type="SMART" id="SM00145">
    <property type="entry name" value="PI3Ka"/>
    <property type="match status" value="1"/>
</dbReference>
<dbReference type="GO" id="GO:0004430">
    <property type="term" value="F:1-phosphatidylinositol 4-kinase activity"/>
    <property type="evidence" value="ECO:0007669"/>
    <property type="project" value="UniProtKB-EC"/>
</dbReference>
<dbReference type="InterPro" id="IPR016024">
    <property type="entry name" value="ARM-type_fold"/>
</dbReference>
<evidence type="ECO:0000313" key="9">
    <source>
        <dbReference type="Proteomes" id="UP000230750"/>
    </source>
</evidence>
<dbReference type="SUPFAM" id="SSF48371">
    <property type="entry name" value="ARM repeat"/>
    <property type="match status" value="1"/>
</dbReference>